<protein>
    <submittedName>
        <fullName evidence="2">Uncharacterized protein</fullName>
    </submittedName>
</protein>
<name>A0A2T2N8Y6_CORCC</name>
<evidence type="ECO:0000313" key="3">
    <source>
        <dbReference type="Proteomes" id="UP000240883"/>
    </source>
</evidence>
<sequence length="149" mass="16109">MALEAGECHVCRQQAYTNDGGLVAISATLQSRDSSMTVAIIAILCSKSPFVGHRMVDPGGDSAGNTPTTSKSNRPGPPFHPTSTQNRNSSIALAFDKHPQKPSHAQTRIYNPTFQKCNLQRLALDGGLVHKSKPKKRTSALFHYSHSII</sequence>
<evidence type="ECO:0000256" key="1">
    <source>
        <dbReference type="SAM" id="MobiDB-lite"/>
    </source>
</evidence>
<accession>A0A2T2N8Y6</accession>
<dbReference type="AlphaFoldDB" id="A0A2T2N8Y6"/>
<feature type="compositionally biased region" description="Polar residues" evidence="1">
    <location>
        <begin position="63"/>
        <end position="73"/>
    </location>
</feature>
<keyword evidence="3" id="KW-1185">Reference proteome</keyword>
<feature type="region of interest" description="Disordered" evidence="1">
    <location>
        <begin position="55"/>
        <end position="90"/>
    </location>
</feature>
<proteinExistence type="predicted"/>
<evidence type="ECO:0000313" key="2">
    <source>
        <dbReference type="EMBL" id="PSN61869.1"/>
    </source>
</evidence>
<dbReference type="EMBL" id="KZ678143">
    <property type="protein sequence ID" value="PSN61869.1"/>
    <property type="molecule type" value="Genomic_DNA"/>
</dbReference>
<reference evidence="2 3" key="1">
    <citation type="journal article" date="2018" name="Front. Microbiol.">
        <title>Genome-Wide Analysis of Corynespora cassiicola Leaf Fall Disease Putative Effectors.</title>
        <authorList>
            <person name="Lopez D."/>
            <person name="Ribeiro S."/>
            <person name="Label P."/>
            <person name="Fumanal B."/>
            <person name="Venisse J.S."/>
            <person name="Kohler A."/>
            <person name="de Oliveira R.R."/>
            <person name="Labutti K."/>
            <person name="Lipzen A."/>
            <person name="Lail K."/>
            <person name="Bauer D."/>
            <person name="Ohm R.A."/>
            <person name="Barry K.W."/>
            <person name="Spatafora J."/>
            <person name="Grigoriev I.V."/>
            <person name="Martin F.M."/>
            <person name="Pujade-Renaud V."/>
        </authorList>
    </citation>
    <scope>NUCLEOTIDE SEQUENCE [LARGE SCALE GENOMIC DNA]</scope>
    <source>
        <strain evidence="2 3">Philippines</strain>
    </source>
</reference>
<feature type="compositionally biased region" description="Polar residues" evidence="1">
    <location>
        <begin position="81"/>
        <end position="90"/>
    </location>
</feature>
<organism evidence="2 3">
    <name type="scientific">Corynespora cassiicola Philippines</name>
    <dbReference type="NCBI Taxonomy" id="1448308"/>
    <lineage>
        <taxon>Eukaryota</taxon>
        <taxon>Fungi</taxon>
        <taxon>Dikarya</taxon>
        <taxon>Ascomycota</taxon>
        <taxon>Pezizomycotina</taxon>
        <taxon>Dothideomycetes</taxon>
        <taxon>Pleosporomycetidae</taxon>
        <taxon>Pleosporales</taxon>
        <taxon>Corynesporascaceae</taxon>
        <taxon>Corynespora</taxon>
    </lineage>
</organism>
<gene>
    <name evidence="2" type="ORF">BS50DRAFT_147246</name>
</gene>
<dbReference type="Proteomes" id="UP000240883">
    <property type="component" value="Unassembled WGS sequence"/>
</dbReference>